<dbReference type="AlphaFoldDB" id="A0A9D9DVR0"/>
<feature type="transmembrane region" description="Helical" evidence="5">
    <location>
        <begin position="148"/>
        <end position="170"/>
    </location>
</feature>
<dbReference type="SMART" id="SM01160">
    <property type="entry name" value="DUF1751"/>
    <property type="match status" value="1"/>
</dbReference>
<keyword evidence="4 5" id="KW-0472">Membrane</keyword>
<comment type="subcellular location">
    <subcellularLocation>
        <location evidence="1">Membrane</location>
        <topology evidence="1">Multi-pass membrane protein</topology>
    </subcellularLocation>
</comment>
<dbReference type="GO" id="GO:0004252">
    <property type="term" value="F:serine-type endopeptidase activity"/>
    <property type="evidence" value="ECO:0007669"/>
    <property type="project" value="InterPro"/>
</dbReference>
<dbReference type="EMBL" id="JADIMZ010000154">
    <property type="protein sequence ID" value="MBO8433588.1"/>
    <property type="molecule type" value="Genomic_DNA"/>
</dbReference>
<evidence type="ECO:0000256" key="4">
    <source>
        <dbReference type="ARBA" id="ARBA00023136"/>
    </source>
</evidence>
<name>A0A9D9DVR0_9BACT</name>
<dbReference type="InterPro" id="IPR022764">
    <property type="entry name" value="Peptidase_S54_rhomboid_dom"/>
</dbReference>
<dbReference type="PANTHER" id="PTHR43066:SF11">
    <property type="entry name" value="PEPTIDASE S54 RHOMBOID DOMAIN-CONTAINING PROTEIN"/>
    <property type="match status" value="1"/>
</dbReference>
<feature type="transmembrane region" description="Helical" evidence="5">
    <location>
        <begin position="62"/>
        <end position="86"/>
    </location>
</feature>
<reference evidence="7" key="1">
    <citation type="submission" date="2020-10" db="EMBL/GenBank/DDBJ databases">
        <authorList>
            <person name="Gilroy R."/>
        </authorList>
    </citation>
    <scope>NUCLEOTIDE SEQUENCE</scope>
    <source>
        <strain evidence="7">2889</strain>
    </source>
</reference>
<dbReference type="SUPFAM" id="SSF144091">
    <property type="entry name" value="Rhomboid-like"/>
    <property type="match status" value="1"/>
</dbReference>
<dbReference type="Pfam" id="PF01694">
    <property type="entry name" value="Rhomboid"/>
    <property type="match status" value="1"/>
</dbReference>
<evidence type="ECO:0000256" key="3">
    <source>
        <dbReference type="ARBA" id="ARBA00022989"/>
    </source>
</evidence>
<keyword evidence="3 5" id="KW-1133">Transmembrane helix</keyword>
<feature type="transmembrane region" description="Helical" evidence="5">
    <location>
        <begin position="177"/>
        <end position="195"/>
    </location>
</feature>
<evidence type="ECO:0000259" key="6">
    <source>
        <dbReference type="Pfam" id="PF01694"/>
    </source>
</evidence>
<evidence type="ECO:0000313" key="7">
    <source>
        <dbReference type="EMBL" id="MBO8433588.1"/>
    </source>
</evidence>
<sequence>MAQSDNYTLRGFSFLPPVVKNLLILNVLFFLADISLQTRGIDLTQWLGLHYITAQDFYPWQFITYMFMHGNFSHLFFNMFALWMFGYALENYWGSKRFLVYYLITGVGAALIQTGVLALEIRGMTQGLPPFAAQHYINQIVTVGASGAVYGILLAFGMCFPNVPIFLYFFFPIKAKWFVIIYGVIELFAGIGGTADGVAHFAHLGGMIFGLLLILYWRKHGSRIR</sequence>
<dbReference type="InterPro" id="IPR035952">
    <property type="entry name" value="Rhomboid-like_sf"/>
</dbReference>
<dbReference type="PANTHER" id="PTHR43066">
    <property type="entry name" value="RHOMBOID-RELATED PROTEIN"/>
    <property type="match status" value="1"/>
</dbReference>
<evidence type="ECO:0000256" key="2">
    <source>
        <dbReference type="ARBA" id="ARBA00022692"/>
    </source>
</evidence>
<keyword evidence="2 5" id="KW-0812">Transmembrane</keyword>
<evidence type="ECO:0000256" key="5">
    <source>
        <dbReference type="SAM" id="Phobius"/>
    </source>
</evidence>
<dbReference type="Proteomes" id="UP000823612">
    <property type="component" value="Unassembled WGS sequence"/>
</dbReference>
<accession>A0A9D9DVR0</accession>
<gene>
    <name evidence="7" type="ORF">IAB08_09915</name>
</gene>
<evidence type="ECO:0000313" key="8">
    <source>
        <dbReference type="Proteomes" id="UP000823612"/>
    </source>
</evidence>
<reference evidence="7" key="2">
    <citation type="journal article" date="2021" name="PeerJ">
        <title>Extensive microbial diversity within the chicken gut microbiome revealed by metagenomics and culture.</title>
        <authorList>
            <person name="Gilroy R."/>
            <person name="Ravi A."/>
            <person name="Getino M."/>
            <person name="Pursley I."/>
            <person name="Horton D.L."/>
            <person name="Alikhan N.F."/>
            <person name="Baker D."/>
            <person name="Gharbi K."/>
            <person name="Hall N."/>
            <person name="Watson M."/>
            <person name="Adriaenssens E.M."/>
            <person name="Foster-Nyarko E."/>
            <person name="Jarju S."/>
            <person name="Secka A."/>
            <person name="Antonio M."/>
            <person name="Oren A."/>
            <person name="Chaudhuri R.R."/>
            <person name="La Ragione R."/>
            <person name="Hildebrand F."/>
            <person name="Pallen M.J."/>
        </authorList>
    </citation>
    <scope>NUCLEOTIDE SEQUENCE</scope>
    <source>
        <strain evidence="7">2889</strain>
    </source>
</reference>
<evidence type="ECO:0000256" key="1">
    <source>
        <dbReference type="ARBA" id="ARBA00004141"/>
    </source>
</evidence>
<dbReference type="Gene3D" id="1.20.1540.10">
    <property type="entry name" value="Rhomboid-like"/>
    <property type="match status" value="1"/>
</dbReference>
<dbReference type="GO" id="GO:0006508">
    <property type="term" value="P:proteolysis"/>
    <property type="evidence" value="ECO:0007669"/>
    <property type="project" value="UniProtKB-KW"/>
</dbReference>
<dbReference type="GO" id="GO:0016020">
    <property type="term" value="C:membrane"/>
    <property type="evidence" value="ECO:0007669"/>
    <property type="project" value="UniProtKB-SubCell"/>
</dbReference>
<feature type="transmembrane region" description="Helical" evidence="5">
    <location>
        <begin position="201"/>
        <end position="217"/>
    </location>
</feature>
<comment type="caution">
    <text evidence="7">The sequence shown here is derived from an EMBL/GenBank/DDBJ whole genome shotgun (WGS) entry which is preliminary data.</text>
</comment>
<proteinExistence type="predicted"/>
<keyword evidence="7" id="KW-0378">Hydrolase</keyword>
<feature type="transmembrane region" description="Helical" evidence="5">
    <location>
        <begin position="12"/>
        <end position="32"/>
    </location>
</feature>
<keyword evidence="7" id="KW-0645">Protease</keyword>
<feature type="domain" description="Peptidase S54 rhomboid" evidence="6">
    <location>
        <begin position="59"/>
        <end position="217"/>
    </location>
</feature>
<feature type="transmembrane region" description="Helical" evidence="5">
    <location>
        <begin position="98"/>
        <end position="119"/>
    </location>
</feature>
<protein>
    <submittedName>
        <fullName evidence="7">Rhomboid family intramembrane serine protease</fullName>
    </submittedName>
</protein>
<organism evidence="7 8">
    <name type="scientific">Candidatus Pullibacteroides excrementavium</name>
    <dbReference type="NCBI Taxonomy" id="2840905"/>
    <lineage>
        <taxon>Bacteria</taxon>
        <taxon>Pseudomonadati</taxon>
        <taxon>Bacteroidota</taxon>
        <taxon>Bacteroidia</taxon>
        <taxon>Bacteroidales</taxon>
        <taxon>Candidatus Pullibacteroides</taxon>
    </lineage>
</organism>